<keyword evidence="4 10" id="KW-0809">Transit peptide</keyword>
<dbReference type="OrthoDB" id="5595506at2759"/>
<evidence type="ECO:0000256" key="10">
    <source>
        <dbReference type="RuleBase" id="RU364128"/>
    </source>
</evidence>
<keyword evidence="5 10" id="KW-1133">Transmembrane helix</keyword>
<comment type="caution">
    <text evidence="10">Lacks conserved residue(s) required for the propagation of feature annotation.</text>
</comment>
<evidence type="ECO:0000256" key="8">
    <source>
        <dbReference type="ARBA" id="ARBA00023136"/>
    </source>
</evidence>
<evidence type="ECO:0000256" key="3">
    <source>
        <dbReference type="ARBA" id="ARBA00022792"/>
    </source>
</evidence>
<keyword evidence="2 10" id="KW-0812">Transmembrane</keyword>
<dbReference type="GO" id="GO:0005743">
    <property type="term" value="C:mitochondrial inner membrane"/>
    <property type="evidence" value="ECO:0007669"/>
    <property type="project" value="UniProtKB-SubCell"/>
</dbReference>
<evidence type="ECO:0000313" key="13">
    <source>
        <dbReference type="Proteomes" id="UP000054845"/>
    </source>
</evidence>
<feature type="transmembrane region" description="Helical" evidence="10">
    <location>
        <begin position="133"/>
        <end position="156"/>
    </location>
</feature>
<evidence type="ECO:0000256" key="6">
    <source>
        <dbReference type="ARBA" id="ARBA00023054"/>
    </source>
</evidence>
<accession>A0A0P1BPB7</accession>
<protein>
    <recommendedName>
        <fullName evidence="10">Sensitive to high expression protein 9, mitochondrial</fullName>
    </recommendedName>
</protein>
<comment type="subcellular location">
    <subcellularLocation>
        <location evidence="10">Mitochondrion inner membrane</location>
        <topology evidence="10">Multi-pass membrane protein</topology>
    </subcellularLocation>
</comment>
<evidence type="ECO:0000256" key="2">
    <source>
        <dbReference type="ARBA" id="ARBA00022692"/>
    </source>
</evidence>
<dbReference type="AlphaFoldDB" id="A0A0P1BPB7"/>
<feature type="coiled-coil region" evidence="11">
    <location>
        <begin position="17"/>
        <end position="44"/>
    </location>
</feature>
<proteinExistence type="inferred from homology"/>
<keyword evidence="8 10" id="KW-0472">Membrane</keyword>
<comment type="subunit">
    <text evidence="10">Homooligomer.</text>
</comment>
<dbReference type="InterPro" id="IPR008839">
    <property type="entry name" value="MDM33_fungi"/>
</dbReference>
<evidence type="ECO:0000256" key="1">
    <source>
        <dbReference type="ARBA" id="ARBA00007472"/>
    </source>
</evidence>
<dbReference type="EMBL" id="CCYA01000276">
    <property type="protein sequence ID" value="CEH18700.1"/>
    <property type="molecule type" value="Genomic_DNA"/>
</dbReference>
<keyword evidence="6 11" id="KW-0175">Coiled coil</keyword>
<sequence>MRVLSGRWNEVSGYEAVEALKKDVELAEQRLASLRAQQNEALQAHRKAVAQRSETQRTLNDLLSRKSSWSSSDLASYTALLQSEHSESAMEKEAGDKYEVAERQRERAWDDVVRKTLERFHEEWRWSERGRTLGNWVSAGVVGLNVVLFITAILIAKPPTRRA</sequence>
<evidence type="ECO:0000256" key="9">
    <source>
        <dbReference type="ARBA" id="ARBA00024807"/>
    </source>
</evidence>
<keyword evidence="7 10" id="KW-0496">Mitochondrion</keyword>
<dbReference type="PANTHER" id="PTHR31961">
    <property type="entry name" value="SENSITIVE TO HIGH EXPRESSION PROTEIN 9, MITOCHONDRIAL"/>
    <property type="match status" value="1"/>
</dbReference>
<dbReference type="Proteomes" id="UP000054845">
    <property type="component" value="Unassembled WGS sequence"/>
</dbReference>
<reference evidence="13" key="1">
    <citation type="submission" date="2014-09" db="EMBL/GenBank/DDBJ databases">
        <authorList>
            <person name="Sharma Rahul"/>
            <person name="Thines Marco"/>
        </authorList>
    </citation>
    <scope>NUCLEOTIDE SEQUENCE [LARGE SCALE GENOMIC DNA]</scope>
</reference>
<evidence type="ECO:0000313" key="12">
    <source>
        <dbReference type="EMBL" id="CEH18700.1"/>
    </source>
</evidence>
<evidence type="ECO:0000256" key="7">
    <source>
        <dbReference type="ARBA" id="ARBA00023128"/>
    </source>
</evidence>
<comment type="function">
    <text evidence="9">Required for the maintenance of the structure of the mitochondrial inner membrane. Involved in mitochondrial morphology. Causes growth arrest when highly overexpressed.</text>
</comment>
<dbReference type="PANTHER" id="PTHR31961:SF3">
    <property type="entry name" value="SENSITIVE TO HIGH EXPRESSION PROTEIN 9, MITOCHONDRIAL"/>
    <property type="match status" value="1"/>
</dbReference>
<dbReference type="Pfam" id="PF05546">
    <property type="entry name" value="She9_MDM33"/>
    <property type="match status" value="1"/>
</dbReference>
<keyword evidence="13" id="KW-1185">Reference proteome</keyword>
<comment type="similarity">
    <text evidence="1 10">Belongs to the SHE9 family.</text>
</comment>
<evidence type="ECO:0000256" key="5">
    <source>
        <dbReference type="ARBA" id="ARBA00022989"/>
    </source>
</evidence>
<evidence type="ECO:0000256" key="11">
    <source>
        <dbReference type="SAM" id="Coils"/>
    </source>
</evidence>
<keyword evidence="3 10" id="KW-0999">Mitochondrion inner membrane</keyword>
<dbReference type="GO" id="GO:0007007">
    <property type="term" value="P:inner mitochondrial membrane organization"/>
    <property type="evidence" value="ECO:0007669"/>
    <property type="project" value="TreeGrafter"/>
</dbReference>
<name>A0A0P1BPB7_9BASI</name>
<evidence type="ECO:0000256" key="4">
    <source>
        <dbReference type="ARBA" id="ARBA00022946"/>
    </source>
</evidence>
<organism evidence="12 13">
    <name type="scientific">Ceraceosorus bombacis</name>
    <dbReference type="NCBI Taxonomy" id="401625"/>
    <lineage>
        <taxon>Eukaryota</taxon>
        <taxon>Fungi</taxon>
        <taxon>Dikarya</taxon>
        <taxon>Basidiomycota</taxon>
        <taxon>Ustilaginomycotina</taxon>
        <taxon>Exobasidiomycetes</taxon>
        <taxon>Ceraceosorales</taxon>
        <taxon>Ceraceosoraceae</taxon>
        <taxon>Ceraceosorus</taxon>
    </lineage>
</organism>